<feature type="domain" description="CRAL-TRIO" evidence="3">
    <location>
        <begin position="233"/>
        <end position="393"/>
    </location>
</feature>
<dbReference type="InterPro" id="IPR036865">
    <property type="entry name" value="CRAL-TRIO_dom_sf"/>
</dbReference>
<dbReference type="InterPro" id="IPR001251">
    <property type="entry name" value="CRAL-TRIO_dom"/>
</dbReference>
<dbReference type="PROSITE" id="PS50191">
    <property type="entry name" value="CRAL_TRIO"/>
    <property type="match status" value="1"/>
</dbReference>
<proteinExistence type="predicted"/>
<dbReference type="Proteomes" id="UP001202328">
    <property type="component" value="Unassembled WGS sequence"/>
</dbReference>
<name>A0AAD4XAY7_9MAGN</name>
<feature type="compositionally biased region" description="Polar residues" evidence="1">
    <location>
        <begin position="1"/>
        <end position="13"/>
    </location>
</feature>
<evidence type="ECO:0000313" key="5">
    <source>
        <dbReference type="Proteomes" id="UP001202328"/>
    </source>
</evidence>
<accession>A0AAD4XAY7</accession>
<gene>
    <name evidence="4" type="ORF">MKW98_018176</name>
</gene>
<organism evidence="4 5">
    <name type="scientific">Papaver atlanticum</name>
    <dbReference type="NCBI Taxonomy" id="357466"/>
    <lineage>
        <taxon>Eukaryota</taxon>
        <taxon>Viridiplantae</taxon>
        <taxon>Streptophyta</taxon>
        <taxon>Embryophyta</taxon>
        <taxon>Tracheophyta</taxon>
        <taxon>Spermatophyta</taxon>
        <taxon>Magnoliopsida</taxon>
        <taxon>Ranunculales</taxon>
        <taxon>Papaveraceae</taxon>
        <taxon>Papaveroideae</taxon>
        <taxon>Papaver</taxon>
    </lineage>
</organism>
<feature type="region of interest" description="Disordered" evidence="1">
    <location>
        <begin position="136"/>
        <end position="169"/>
    </location>
</feature>
<dbReference type="SMART" id="SM00516">
    <property type="entry name" value="SEC14"/>
    <property type="match status" value="1"/>
</dbReference>
<dbReference type="CDD" id="cd00170">
    <property type="entry name" value="SEC14"/>
    <property type="match status" value="1"/>
</dbReference>
<feature type="transmembrane region" description="Helical" evidence="2">
    <location>
        <begin position="448"/>
        <end position="470"/>
    </location>
</feature>
<evidence type="ECO:0000256" key="1">
    <source>
        <dbReference type="SAM" id="MobiDB-lite"/>
    </source>
</evidence>
<keyword evidence="5" id="KW-1185">Reference proteome</keyword>
<dbReference type="PANTHER" id="PTHR47041">
    <property type="entry name" value="SEC14 CYTOSOLIC FACTOR FAMILY PROTEIN / PHOSPHOGLYCERIDE TRANSFER FAMILY PROTEIN"/>
    <property type="match status" value="1"/>
</dbReference>
<evidence type="ECO:0000313" key="4">
    <source>
        <dbReference type="EMBL" id="KAI3879937.1"/>
    </source>
</evidence>
<sequence length="478" mass="54202">MGDSSSILSSNKKLQVPGSSSSSKRYSGKSLVASVPKRLKRIPLLNNGGLRKEYAGQIAIFLLKVAGLEVIRRVSKAKCPFAWRGIQALQLLCYPPLKWIERWAPFKGLVMGMQNLSKPLFFLSIATTFSDQSEYFEEENDDSNDSQPCPESSDTPLTEDTSICDETPGGQETESWLLQLHMELEKQEITLPERFNEDELHRFYAAANGNMSCLILAIKKTLRWRETYKILSLEELEMWSRLVYWHGYDMKLRPCLIVRLGLACSSLASSDRPRFAQAIVSQIEHGVLHLINLEDRQITVILDCEGLSPFKFPMQMMRSCSTLMQDHYPNRLGCLFVIRLPPVVRVIAQTFIQVLKSATRKKLRFEGDMYKKVLLEYLQNVPSYLGGQCTCPKCSNHHNYDYWATRRMEDSGMVVADGNFASDESLSLAGDHACYADVHLNDTSCEQVLRTAIIVLLMLWIFVCFLAGMYGSDSVLPL</sequence>
<dbReference type="EMBL" id="JAJJMB010012240">
    <property type="protein sequence ID" value="KAI3879937.1"/>
    <property type="molecule type" value="Genomic_DNA"/>
</dbReference>
<dbReference type="PANTHER" id="PTHR47041:SF2">
    <property type="entry name" value="SEC14 CYTOSOLIC FACTOR FAMILY PROTEIN _ PHOSPHOGLYCERIDE TRANSFER FAMILY PROTEIN"/>
    <property type="match status" value="1"/>
</dbReference>
<dbReference type="Gene3D" id="3.40.525.10">
    <property type="entry name" value="CRAL-TRIO lipid binding domain"/>
    <property type="match status" value="1"/>
</dbReference>
<feature type="compositionally biased region" description="Polar residues" evidence="1">
    <location>
        <begin position="145"/>
        <end position="161"/>
    </location>
</feature>
<comment type="caution">
    <text evidence="4">The sequence shown here is derived from an EMBL/GenBank/DDBJ whole genome shotgun (WGS) entry which is preliminary data.</text>
</comment>
<keyword evidence="2" id="KW-0812">Transmembrane</keyword>
<keyword evidence="2" id="KW-1133">Transmembrane helix</keyword>
<reference evidence="4" key="1">
    <citation type="submission" date="2022-04" db="EMBL/GenBank/DDBJ databases">
        <title>A functionally conserved STORR gene fusion in Papaver species that diverged 16.8 million years ago.</title>
        <authorList>
            <person name="Catania T."/>
        </authorList>
    </citation>
    <scope>NUCLEOTIDE SEQUENCE</scope>
    <source>
        <strain evidence="4">S-188037</strain>
    </source>
</reference>
<dbReference type="AlphaFoldDB" id="A0AAD4XAY7"/>
<dbReference type="Pfam" id="PF00650">
    <property type="entry name" value="CRAL_TRIO"/>
    <property type="match status" value="1"/>
</dbReference>
<keyword evidence="2" id="KW-0472">Membrane</keyword>
<feature type="region of interest" description="Disordered" evidence="1">
    <location>
        <begin position="1"/>
        <end position="29"/>
    </location>
</feature>
<dbReference type="SUPFAM" id="SSF52087">
    <property type="entry name" value="CRAL/TRIO domain"/>
    <property type="match status" value="1"/>
</dbReference>
<evidence type="ECO:0000259" key="3">
    <source>
        <dbReference type="PROSITE" id="PS50191"/>
    </source>
</evidence>
<protein>
    <recommendedName>
        <fullName evidence="3">CRAL-TRIO domain-containing protein</fullName>
    </recommendedName>
</protein>
<feature type="compositionally biased region" description="Low complexity" evidence="1">
    <location>
        <begin position="18"/>
        <end position="29"/>
    </location>
</feature>
<evidence type="ECO:0000256" key="2">
    <source>
        <dbReference type="SAM" id="Phobius"/>
    </source>
</evidence>